<feature type="non-terminal residue" evidence="1">
    <location>
        <position position="132"/>
    </location>
</feature>
<protein>
    <submittedName>
        <fullName evidence="1">Uncharacterized protein</fullName>
    </submittedName>
</protein>
<name>A0A1B6JV24_9HEMI</name>
<dbReference type="AlphaFoldDB" id="A0A1B6JV24"/>
<gene>
    <name evidence="1" type="ORF">g.56684</name>
</gene>
<proteinExistence type="predicted"/>
<reference evidence="1" key="1">
    <citation type="submission" date="2015-11" db="EMBL/GenBank/DDBJ databases">
        <title>De novo transcriptome assembly of four potential Pierce s Disease insect vectors from Arizona vineyards.</title>
        <authorList>
            <person name="Tassone E.E."/>
        </authorList>
    </citation>
    <scope>NUCLEOTIDE SEQUENCE</scope>
</reference>
<evidence type="ECO:0000313" key="1">
    <source>
        <dbReference type="EMBL" id="JAT03058.1"/>
    </source>
</evidence>
<accession>A0A1B6JV24</accession>
<dbReference type="EMBL" id="GECU01004649">
    <property type="protein sequence ID" value="JAT03058.1"/>
    <property type="molecule type" value="Transcribed_RNA"/>
</dbReference>
<organism evidence="1">
    <name type="scientific">Homalodisca liturata</name>
    <dbReference type="NCBI Taxonomy" id="320908"/>
    <lineage>
        <taxon>Eukaryota</taxon>
        <taxon>Metazoa</taxon>
        <taxon>Ecdysozoa</taxon>
        <taxon>Arthropoda</taxon>
        <taxon>Hexapoda</taxon>
        <taxon>Insecta</taxon>
        <taxon>Pterygota</taxon>
        <taxon>Neoptera</taxon>
        <taxon>Paraneoptera</taxon>
        <taxon>Hemiptera</taxon>
        <taxon>Auchenorrhyncha</taxon>
        <taxon>Membracoidea</taxon>
        <taxon>Cicadellidae</taxon>
        <taxon>Cicadellinae</taxon>
        <taxon>Proconiini</taxon>
        <taxon>Homalodisca</taxon>
    </lineage>
</organism>
<sequence>QHELPLYERILCENHGRMEILLRGGQAADTEAPDVLLIFGDDSDASDAFFRIFTAQLLHAKFYRTASPDRFVLAKKYCHPGYAAYCKAKIVAGYDIASDIKFMRANLMGVDDLVGYQRIAADGDGEAEAHGP</sequence>
<feature type="non-terminal residue" evidence="1">
    <location>
        <position position="1"/>
    </location>
</feature>